<dbReference type="Proteomes" id="UP001162029">
    <property type="component" value="Unassembled WGS sequence"/>
</dbReference>
<proteinExistence type="predicted"/>
<protein>
    <submittedName>
        <fullName evidence="1">Uncharacterized protein</fullName>
    </submittedName>
</protein>
<reference evidence="1" key="1">
    <citation type="submission" date="2022-12" db="EMBL/GenBank/DDBJ databases">
        <authorList>
            <person name="Webb A."/>
        </authorList>
    </citation>
    <scope>NUCLEOTIDE SEQUENCE</scope>
    <source>
        <strain evidence="1">Pd1</strain>
    </source>
</reference>
<dbReference type="AlphaFoldDB" id="A0AAV0SY66"/>
<dbReference type="EMBL" id="CANTFM010000009">
    <property type="protein sequence ID" value="CAI5708161.1"/>
    <property type="molecule type" value="Genomic_DNA"/>
</dbReference>
<organism evidence="1 2">
    <name type="scientific">Peronospora destructor</name>
    <dbReference type="NCBI Taxonomy" id="86335"/>
    <lineage>
        <taxon>Eukaryota</taxon>
        <taxon>Sar</taxon>
        <taxon>Stramenopiles</taxon>
        <taxon>Oomycota</taxon>
        <taxon>Peronosporomycetes</taxon>
        <taxon>Peronosporales</taxon>
        <taxon>Peronosporaceae</taxon>
        <taxon>Peronospora</taxon>
    </lineage>
</organism>
<comment type="caution">
    <text evidence="1">The sequence shown here is derived from an EMBL/GenBank/DDBJ whole genome shotgun (WGS) entry which is preliminary data.</text>
</comment>
<name>A0AAV0SY66_9STRA</name>
<gene>
    <name evidence="1" type="ORF">PDE001_LOCUS23</name>
</gene>
<sequence length="371" mass="40776">MCTLDGAAFKITWSKEVAKEPMKAICMYQVDNCGLAQMSLLGTMEFEPGFVVRKLATVRIETVVAILVKENKTLVRRNECSQLNQSAGPLHVDVRTFPRACSLCSIRASDRRVAFLFGVGEGSLGSIAFCRFNESFTSVEATQTIDIGASFGLAGSLVDILLTERSLCVVDENRDIQSFDIRTRRTSKKASCGNNNVDDDGNWVGGLLSFADELVVGRAKLGGNNQLCICSISNEDHRALPSAVLEMDMPSTELAVGSMGDVLYVVNASDGSIYSSQLSITVRSDAYRIQRSGNGAKSSRQGDQKGTATQHWLRLFYHVFEKFPVRSLIDMSMSPDKLFSLALEITVNGHSEENHLRRVMQEQCVWSILTV</sequence>
<keyword evidence="2" id="KW-1185">Reference proteome</keyword>
<evidence type="ECO:0000313" key="1">
    <source>
        <dbReference type="EMBL" id="CAI5708161.1"/>
    </source>
</evidence>
<evidence type="ECO:0000313" key="2">
    <source>
        <dbReference type="Proteomes" id="UP001162029"/>
    </source>
</evidence>
<accession>A0AAV0SY66</accession>